<dbReference type="Pfam" id="PF03479">
    <property type="entry name" value="PCC"/>
    <property type="match status" value="1"/>
</dbReference>
<dbReference type="PANTHER" id="PTHR34988">
    <property type="entry name" value="PROTEIN, PUTATIVE-RELATED"/>
    <property type="match status" value="1"/>
</dbReference>
<dbReference type="PANTHER" id="PTHR34988:SF1">
    <property type="entry name" value="DNA-BINDING PROTEIN"/>
    <property type="match status" value="1"/>
</dbReference>
<proteinExistence type="predicted"/>
<dbReference type="Gene3D" id="3.30.1330.80">
    <property type="entry name" value="Hypothetical protein, similar to alpha- acetolactate decarboxylase, domain 2"/>
    <property type="match status" value="1"/>
</dbReference>
<evidence type="ECO:0000313" key="2">
    <source>
        <dbReference type="EMBL" id="WWX21934.1"/>
    </source>
</evidence>
<dbReference type="Proteomes" id="UP001385389">
    <property type="component" value="Chromosome"/>
</dbReference>
<evidence type="ECO:0000313" key="3">
    <source>
        <dbReference type="Proteomes" id="UP001385389"/>
    </source>
</evidence>
<sequence length="142" mass="14796">MGFATTMATVAARLTPGQDLLAELERLFAESGAAAGCVLACVGSLTTAVIRFADRPESATLTGHFEIVSLTGVLSPDGAHCHIAVSDGTGRTTGGHLMEGCRAYTTAELVVGLLPGVRFSRPFDPQTGYPELAVETMKPEEE</sequence>
<name>A0ABZ2IWX5_9BACT</name>
<dbReference type="SUPFAM" id="SSF117856">
    <property type="entry name" value="AF0104/ALDC/Ptd012-like"/>
    <property type="match status" value="1"/>
</dbReference>
<evidence type="ECO:0000259" key="1">
    <source>
        <dbReference type="PROSITE" id="PS51742"/>
    </source>
</evidence>
<feature type="domain" description="PPC" evidence="1">
    <location>
        <begin position="4"/>
        <end position="135"/>
    </location>
</feature>
<dbReference type="GO" id="GO:0003677">
    <property type="term" value="F:DNA binding"/>
    <property type="evidence" value="ECO:0007669"/>
    <property type="project" value="UniProtKB-KW"/>
</dbReference>
<keyword evidence="3" id="KW-1185">Reference proteome</keyword>
<accession>A0ABZ2IWX5</accession>
<reference evidence="2 3" key="1">
    <citation type="submission" date="2024-03" db="EMBL/GenBank/DDBJ databases">
        <title>Phenotype and Genome Characterization of a Sulfate-Reducing Bacterium Pseudodesulfovibrio sp. strain 5S69, isolated from Petroleum Reservoir in Tatarstan (Russia).</title>
        <authorList>
            <person name="Bidzhieva S.K."/>
            <person name="Kadnikov V."/>
            <person name="Tourova T.P."/>
            <person name="Samigullina S.R."/>
            <person name="Sokolova D.S."/>
            <person name="Poltaraus A.B."/>
            <person name="Avtukh A.N."/>
            <person name="Tereshina V.M."/>
            <person name="Mardanov A.V."/>
            <person name="Nazina T.N."/>
        </authorList>
    </citation>
    <scope>NUCLEOTIDE SEQUENCE [LARGE SCALE GENOMIC DNA]</scope>
    <source>
        <strain evidence="2 3">5S69</strain>
    </source>
</reference>
<protein>
    <submittedName>
        <fullName evidence="2">PPC domain-containing DNA-binding protein</fullName>
    </submittedName>
</protein>
<dbReference type="InterPro" id="IPR005175">
    <property type="entry name" value="PPC_dom"/>
</dbReference>
<dbReference type="CDD" id="cd11378">
    <property type="entry name" value="DUF296"/>
    <property type="match status" value="1"/>
</dbReference>
<keyword evidence="2" id="KW-0238">DNA-binding</keyword>
<dbReference type="PROSITE" id="PS51742">
    <property type="entry name" value="PPC"/>
    <property type="match status" value="1"/>
</dbReference>
<gene>
    <name evidence="2" type="ORF">V8V93_15995</name>
</gene>
<dbReference type="RefSeq" id="WP_338667604.1">
    <property type="nucleotide sequence ID" value="NZ_CP146609.1"/>
</dbReference>
<organism evidence="2 3">
    <name type="scientific">Pseudodesulfovibrio methanolicus</name>
    <dbReference type="NCBI Taxonomy" id="3126690"/>
    <lineage>
        <taxon>Bacteria</taxon>
        <taxon>Pseudomonadati</taxon>
        <taxon>Thermodesulfobacteriota</taxon>
        <taxon>Desulfovibrionia</taxon>
        <taxon>Desulfovibrionales</taxon>
        <taxon>Desulfovibrionaceae</taxon>
    </lineage>
</organism>
<dbReference type="EMBL" id="CP146609">
    <property type="protein sequence ID" value="WWX21934.1"/>
    <property type="molecule type" value="Genomic_DNA"/>
</dbReference>